<keyword evidence="1" id="KW-0472">Membrane</keyword>
<feature type="transmembrane region" description="Helical" evidence="1">
    <location>
        <begin position="45"/>
        <end position="69"/>
    </location>
</feature>
<protein>
    <submittedName>
        <fullName evidence="2">Uncharacterized protein</fullName>
    </submittedName>
</protein>
<proteinExistence type="predicted"/>
<accession>A0A917WPH1</accession>
<comment type="caution">
    <text evidence="2">The sequence shown here is derived from an EMBL/GenBank/DDBJ whole genome shotgun (WGS) entry which is preliminary data.</text>
</comment>
<keyword evidence="1" id="KW-1133">Transmembrane helix</keyword>
<feature type="transmembrane region" description="Helical" evidence="1">
    <location>
        <begin position="81"/>
        <end position="101"/>
    </location>
</feature>
<dbReference type="RefSeq" id="WP_190249540.1">
    <property type="nucleotide sequence ID" value="NZ_BMPI01000008.1"/>
</dbReference>
<evidence type="ECO:0000313" key="3">
    <source>
        <dbReference type="Proteomes" id="UP000642070"/>
    </source>
</evidence>
<dbReference type="AlphaFoldDB" id="A0A917WPH1"/>
<reference evidence="2" key="2">
    <citation type="submission" date="2020-09" db="EMBL/GenBank/DDBJ databases">
        <authorList>
            <person name="Sun Q."/>
            <person name="Ohkuma M."/>
        </authorList>
    </citation>
    <scope>NUCLEOTIDE SEQUENCE</scope>
    <source>
        <strain evidence="2">JCM 19831</strain>
    </source>
</reference>
<evidence type="ECO:0000313" key="2">
    <source>
        <dbReference type="EMBL" id="GGM19317.1"/>
    </source>
</evidence>
<organism evidence="2 3">
    <name type="scientific">Dactylosporangium sucinum</name>
    <dbReference type="NCBI Taxonomy" id="1424081"/>
    <lineage>
        <taxon>Bacteria</taxon>
        <taxon>Bacillati</taxon>
        <taxon>Actinomycetota</taxon>
        <taxon>Actinomycetes</taxon>
        <taxon>Micromonosporales</taxon>
        <taxon>Micromonosporaceae</taxon>
        <taxon>Dactylosporangium</taxon>
    </lineage>
</organism>
<dbReference type="Proteomes" id="UP000642070">
    <property type="component" value="Unassembled WGS sequence"/>
</dbReference>
<keyword evidence="1" id="KW-0812">Transmembrane</keyword>
<keyword evidence="3" id="KW-1185">Reference proteome</keyword>
<reference evidence="2" key="1">
    <citation type="journal article" date="2014" name="Int. J. Syst. Evol. Microbiol.">
        <title>Complete genome sequence of Corynebacterium casei LMG S-19264T (=DSM 44701T), isolated from a smear-ripened cheese.</title>
        <authorList>
            <consortium name="US DOE Joint Genome Institute (JGI-PGF)"/>
            <person name="Walter F."/>
            <person name="Albersmeier A."/>
            <person name="Kalinowski J."/>
            <person name="Ruckert C."/>
        </authorList>
    </citation>
    <scope>NUCLEOTIDE SEQUENCE</scope>
    <source>
        <strain evidence="2">JCM 19831</strain>
    </source>
</reference>
<dbReference type="InterPro" id="IPR045629">
    <property type="entry name" value="DUF6232"/>
</dbReference>
<name>A0A917WPH1_9ACTN</name>
<gene>
    <name evidence="2" type="ORF">GCM10007977_020700</name>
</gene>
<dbReference type="EMBL" id="BMPI01000008">
    <property type="protein sequence ID" value="GGM19317.1"/>
    <property type="molecule type" value="Genomic_DNA"/>
</dbReference>
<evidence type="ECO:0000256" key="1">
    <source>
        <dbReference type="SAM" id="Phobius"/>
    </source>
</evidence>
<dbReference type="Pfam" id="PF19744">
    <property type="entry name" value="DUF6232"/>
    <property type="match status" value="1"/>
</dbReference>
<sequence length="156" mass="17073">MATTYYRDNVVHVSSGGVQVDTAWYPLHSLDYVWHRRTGRLRHGLYMLFTRGGAVVVVIGLLVGAGLLARRIDFSGEERTMHIAGGILGVVVIGGIVAFSVEGLLDLLDRAHDHGKGVHEIWVRTGGGEIMIYSTTDSPKFGQIYRALQRAVEQAA</sequence>